<dbReference type="Gene3D" id="2.60.40.10">
    <property type="entry name" value="Immunoglobulins"/>
    <property type="match status" value="2"/>
</dbReference>
<evidence type="ECO:0000313" key="2">
    <source>
        <dbReference type="Proteomes" id="UP000186917"/>
    </source>
</evidence>
<dbReference type="InterPro" id="IPR008979">
    <property type="entry name" value="Galactose-bd-like_sf"/>
</dbReference>
<dbReference type="SUPFAM" id="SSF49785">
    <property type="entry name" value="Galactose-binding domain-like"/>
    <property type="match status" value="1"/>
</dbReference>
<dbReference type="RefSeq" id="WP_076376088.1">
    <property type="nucleotide sequence ID" value="NZ_AP017422.1"/>
</dbReference>
<dbReference type="InterPro" id="IPR014756">
    <property type="entry name" value="Ig_E-set"/>
</dbReference>
<evidence type="ECO:0000313" key="1">
    <source>
        <dbReference type="EMBL" id="SIS74032.1"/>
    </source>
</evidence>
<sequence length="357" mass="38104">MKSLITIRNIAGGALMACLVLGSCKKDKDYRLTSASANPAPGTIDPGEAPANAMITLTGSGLGDIRTIVFDSGQVNAELNPAFNTDNAVLFRVPLDAYPASQNIVFTNGLGKQFSVPFKVLGFAVISDVSNYNFVAGDVITLTGKNLADVTEVTLVEDATATVTIVSKTATTLTIKMPATTKTRSALYITNGAGTITTTQEFVNMAYVFVIFAEGYGDDVQNGSWGPAGISTTVAKSGTMSFQAGYNKGNWSADGFASWTKGIAYNADYKYLSFWVKGGSEDLTFYITGDKRAGGYGNADVSAPILVPAKVWTYFKISLTSLDLWNKGTPFNQLGWWVKGPDSQDETLYFDDVILVK</sequence>
<dbReference type="EMBL" id="FTOR01000001">
    <property type="protein sequence ID" value="SIS74032.1"/>
    <property type="molecule type" value="Genomic_DNA"/>
</dbReference>
<accession>A0A173MPS0</accession>
<name>A0A173MPS0_9BACT</name>
<dbReference type="InterPro" id="IPR013783">
    <property type="entry name" value="Ig-like_fold"/>
</dbReference>
<dbReference type="AlphaFoldDB" id="A0A173MPS0"/>
<dbReference type="OrthoDB" id="660167at2"/>
<reference evidence="2" key="1">
    <citation type="submission" date="2017-01" db="EMBL/GenBank/DDBJ databases">
        <authorList>
            <person name="Varghese N."/>
            <person name="Submissions S."/>
        </authorList>
    </citation>
    <scope>NUCLEOTIDE SEQUENCE [LARGE SCALE GENOMIC DNA]</scope>
    <source>
        <strain evidence="2">DSM 21054</strain>
    </source>
</reference>
<dbReference type="PROSITE" id="PS51257">
    <property type="entry name" value="PROKAR_LIPOPROTEIN"/>
    <property type="match status" value="1"/>
</dbReference>
<dbReference type="SUPFAM" id="SSF81296">
    <property type="entry name" value="E set domains"/>
    <property type="match status" value="1"/>
</dbReference>
<dbReference type="Gene3D" id="2.60.120.430">
    <property type="entry name" value="Galactose-binding lectin"/>
    <property type="match status" value="1"/>
</dbReference>
<dbReference type="STRING" id="477680.SAMN05421788_101919"/>
<gene>
    <name evidence="1" type="ORF">SAMN05421788_101919</name>
</gene>
<dbReference type="KEGG" id="fln:FLA_5535"/>
<dbReference type="Proteomes" id="UP000186917">
    <property type="component" value="Unassembled WGS sequence"/>
</dbReference>
<organism evidence="1 2">
    <name type="scientific">Filimonas lacunae</name>
    <dbReference type="NCBI Taxonomy" id="477680"/>
    <lineage>
        <taxon>Bacteria</taxon>
        <taxon>Pseudomonadati</taxon>
        <taxon>Bacteroidota</taxon>
        <taxon>Chitinophagia</taxon>
        <taxon>Chitinophagales</taxon>
        <taxon>Chitinophagaceae</taxon>
        <taxon>Filimonas</taxon>
    </lineage>
</organism>
<protein>
    <submittedName>
        <fullName evidence="1">IPT/TIG domain-containing protein</fullName>
    </submittedName>
</protein>
<proteinExistence type="predicted"/>
<keyword evidence="2" id="KW-1185">Reference proteome</keyword>